<dbReference type="GO" id="GO:0016747">
    <property type="term" value="F:acyltransferase activity, transferring groups other than amino-acyl groups"/>
    <property type="evidence" value="ECO:0007669"/>
    <property type="project" value="InterPro"/>
</dbReference>
<dbReference type="OrthoDB" id="8304386at2"/>
<comment type="caution">
    <text evidence="2">The sequence shown here is derived from an EMBL/GenBank/DDBJ whole genome shotgun (WGS) entry which is preliminary data.</text>
</comment>
<dbReference type="Pfam" id="PF00583">
    <property type="entry name" value="Acetyltransf_1"/>
    <property type="match status" value="1"/>
</dbReference>
<feature type="domain" description="N-acetyltransferase" evidence="1">
    <location>
        <begin position="33"/>
        <end position="187"/>
    </location>
</feature>
<organism evidence="2 3">
    <name type="scientific">Aliiruegeria haliotis</name>
    <dbReference type="NCBI Taxonomy" id="1280846"/>
    <lineage>
        <taxon>Bacteria</taxon>
        <taxon>Pseudomonadati</taxon>
        <taxon>Pseudomonadota</taxon>
        <taxon>Alphaproteobacteria</taxon>
        <taxon>Rhodobacterales</taxon>
        <taxon>Roseobacteraceae</taxon>
        <taxon>Aliiruegeria</taxon>
    </lineage>
</organism>
<gene>
    <name evidence="2" type="ORF">CLV78_11337</name>
</gene>
<dbReference type="SUPFAM" id="SSF55729">
    <property type="entry name" value="Acyl-CoA N-acyltransferases (Nat)"/>
    <property type="match status" value="1"/>
</dbReference>
<reference evidence="2 3" key="1">
    <citation type="submission" date="2018-03" db="EMBL/GenBank/DDBJ databases">
        <title>Genomic Encyclopedia of Archaeal and Bacterial Type Strains, Phase II (KMG-II): from individual species to whole genera.</title>
        <authorList>
            <person name="Goeker M."/>
        </authorList>
    </citation>
    <scope>NUCLEOTIDE SEQUENCE [LARGE SCALE GENOMIC DNA]</scope>
    <source>
        <strain evidence="2 3">DSM 29328</strain>
    </source>
</reference>
<dbReference type="Gene3D" id="3.40.630.30">
    <property type="match status" value="1"/>
</dbReference>
<evidence type="ECO:0000313" key="2">
    <source>
        <dbReference type="EMBL" id="PRY20438.1"/>
    </source>
</evidence>
<keyword evidence="3" id="KW-1185">Reference proteome</keyword>
<evidence type="ECO:0000313" key="3">
    <source>
        <dbReference type="Proteomes" id="UP000239480"/>
    </source>
</evidence>
<protein>
    <submittedName>
        <fullName evidence="2">Ribosomal protein S18 acetylase RimI-like enzyme</fullName>
    </submittedName>
</protein>
<dbReference type="InterPro" id="IPR000182">
    <property type="entry name" value="GNAT_dom"/>
</dbReference>
<keyword evidence="2" id="KW-0689">Ribosomal protein</keyword>
<proteinExistence type="predicted"/>
<dbReference type="PROSITE" id="PS51186">
    <property type="entry name" value="GNAT"/>
    <property type="match status" value="1"/>
</dbReference>
<dbReference type="Proteomes" id="UP000239480">
    <property type="component" value="Unassembled WGS sequence"/>
</dbReference>
<dbReference type="EMBL" id="PVTD01000013">
    <property type="protein sequence ID" value="PRY20438.1"/>
    <property type="molecule type" value="Genomic_DNA"/>
</dbReference>
<evidence type="ECO:0000259" key="1">
    <source>
        <dbReference type="PROSITE" id="PS51186"/>
    </source>
</evidence>
<keyword evidence="2" id="KW-0687">Ribonucleoprotein</keyword>
<accession>A0A2T0RGZ5</accession>
<name>A0A2T0RGZ5_9RHOB</name>
<dbReference type="AlphaFoldDB" id="A0A2T0RGZ5"/>
<dbReference type="GO" id="GO:0005840">
    <property type="term" value="C:ribosome"/>
    <property type="evidence" value="ECO:0007669"/>
    <property type="project" value="UniProtKB-KW"/>
</dbReference>
<sequence>MTDPAKGKLEDLKLRCQTQFMKHQHAKSNLSVLKLAEMSRVQLAALASLQVARDQEDLGGTFKASVNEWKNADADQILGLAFYLGSDPVGIVLLKRFALSPSWVPDEAISLHGLKIGKEFQGRGLGREAFGLAIEAAKAYWPSARQLVLAVDAGNEPALSVYKGAGMRDSGPIFKGRIGYEHRLELDLKT</sequence>
<dbReference type="InterPro" id="IPR016181">
    <property type="entry name" value="Acyl_CoA_acyltransferase"/>
</dbReference>
<dbReference type="RefSeq" id="WP_106207719.1">
    <property type="nucleotide sequence ID" value="NZ_PVTD01000013.1"/>
</dbReference>